<protein>
    <submittedName>
        <fullName evidence="1">Four helix bundle protein</fullName>
    </submittedName>
</protein>
<organism evidence="1 2">
    <name type="scientific">candidate division WOR-3 bacterium</name>
    <dbReference type="NCBI Taxonomy" id="2052148"/>
    <lineage>
        <taxon>Bacteria</taxon>
        <taxon>Bacteria division WOR-3</taxon>
    </lineage>
</organism>
<comment type="caution">
    <text evidence="1">The sequence shown here is derived from an EMBL/GenBank/DDBJ whole genome shotgun (WGS) entry which is preliminary data.</text>
</comment>
<gene>
    <name evidence="1" type="ORF">FJY68_13575</name>
</gene>
<proteinExistence type="predicted"/>
<dbReference type="CDD" id="cd16377">
    <property type="entry name" value="23S_rRNA_IVP_like"/>
    <property type="match status" value="1"/>
</dbReference>
<name>A0A937XFQ1_UNCW3</name>
<dbReference type="InterPro" id="IPR036583">
    <property type="entry name" value="23S_rRNA_IVS_sf"/>
</dbReference>
<accession>A0A937XFQ1</accession>
<dbReference type="PANTHER" id="PTHR38471:SF2">
    <property type="entry name" value="FOUR HELIX BUNDLE PROTEIN"/>
    <property type="match status" value="1"/>
</dbReference>
<dbReference type="AlphaFoldDB" id="A0A937XFQ1"/>
<dbReference type="SUPFAM" id="SSF158446">
    <property type="entry name" value="IVS-encoded protein-like"/>
    <property type="match status" value="1"/>
</dbReference>
<reference evidence="1" key="1">
    <citation type="submission" date="2019-03" db="EMBL/GenBank/DDBJ databases">
        <title>Lake Tanganyika Metagenome-Assembled Genomes (MAGs).</title>
        <authorList>
            <person name="Tran P."/>
        </authorList>
    </citation>
    <scope>NUCLEOTIDE SEQUENCE</scope>
    <source>
        <strain evidence="1">K_DeepCast_150m_m2_040</strain>
    </source>
</reference>
<dbReference type="InterPro" id="IPR012657">
    <property type="entry name" value="23S_rRNA-intervening_sequence"/>
</dbReference>
<dbReference type="Proteomes" id="UP000779900">
    <property type="component" value="Unassembled WGS sequence"/>
</dbReference>
<evidence type="ECO:0000313" key="2">
    <source>
        <dbReference type="Proteomes" id="UP000779900"/>
    </source>
</evidence>
<evidence type="ECO:0000313" key="1">
    <source>
        <dbReference type="EMBL" id="MBM3332855.1"/>
    </source>
</evidence>
<dbReference type="NCBIfam" id="TIGR02436">
    <property type="entry name" value="four helix bundle protein"/>
    <property type="match status" value="1"/>
</dbReference>
<sequence>MNSSTTEHKKVRYFEDLVVYQKARALANEVYALTRSAAFAKDPSLADQIRRAAVSVLSNVAEGFERGSNTEFVQFLYIAKGSCGEVRAQLSIACDQGYLPEAEHRKLSDHCRLVSGMLSGLIDYLKGARYRGDKFRQPESETVEDRIRKLRAAQLANQGKNE</sequence>
<dbReference type="EMBL" id="VGIR01000153">
    <property type="protein sequence ID" value="MBM3332855.1"/>
    <property type="molecule type" value="Genomic_DNA"/>
</dbReference>
<dbReference type="Pfam" id="PF05635">
    <property type="entry name" value="23S_rRNA_IVP"/>
    <property type="match status" value="1"/>
</dbReference>
<dbReference type="PANTHER" id="PTHR38471">
    <property type="entry name" value="FOUR HELIX BUNDLE PROTEIN"/>
    <property type="match status" value="1"/>
</dbReference>
<dbReference type="Gene3D" id="1.20.1440.60">
    <property type="entry name" value="23S rRNA-intervening sequence"/>
    <property type="match status" value="1"/>
</dbReference>